<feature type="transmembrane region" description="Helical" evidence="7">
    <location>
        <begin position="218"/>
        <end position="243"/>
    </location>
</feature>
<evidence type="ECO:0000256" key="5">
    <source>
        <dbReference type="ARBA" id="ARBA00022989"/>
    </source>
</evidence>
<dbReference type="GO" id="GO:0055085">
    <property type="term" value="P:transmembrane transport"/>
    <property type="evidence" value="ECO:0007669"/>
    <property type="project" value="InterPro"/>
</dbReference>
<evidence type="ECO:0000256" key="7">
    <source>
        <dbReference type="RuleBase" id="RU363032"/>
    </source>
</evidence>
<protein>
    <submittedName>
        <fullName evidence="9">Oligopeptide transport system permease protein OppC</fullName>
    </submittedName>
</protein>
<feature type="transmembrane region" description="Helical" evidence="7">
    <location>
        <begin position="99"/>
        <end position="125"/>
    </location>
</feature>
<dbReference type="PANTHER" id="PTHR43386:SF1">
    <property type="entry name" value="D,D-DIPEPTIDE TRANSPORT SYSTEM PERMEASE PROTEIN DDPC-RELATED"/>
    <property type="match status" value="1"/>
</dbReference>
<feature type="transmembrane region" description="Helical" evidence="7">
    <location>
        <begin position="264"/>
        <end position="285"/>
    </location>
</feature>
<keyword evidence="4 7" id="KW-0812">Transmembrane</keyword>
<feature type="transmembrane region" description="Helical" evidence="7">
    <location>
        <begin position="35"/>
        <end position="57"/>
    </location>
</feature>
<evidence type="ECO:0000256" key="3">
    <source>
        <dbReference type="ARBA" id="ARBA00022475"/>
    </source>
</evidence>
<dbReference type="Gene3D" id="1.10.3720.10">
    <property type="entry name" value="MetI-like"/>
    <property type="match status" value="1"/>
</dbReference>
<evidence type="ECO:0000313" key="9">
    <source>
        <dbReference type="EMBL" id="CAA9583478.1"/>
    </source>
</evidence>
<dbReference type="InterPro" id="IPR025966">
    <property type="entry name" value="OppC_N"/>
</dbReference>
<sequence>MAASQAVALPAIPERRSRSESIVGQIWRRFRQHRLAMAGLAVICFLFLAAVFAPVIAPYDPEQVNPIARHQPPLSAGHPLGTDEIGRDVLSRLLYAGRVSLVVGFAAMAVTVIVGSVVGLISAYYGGKVDAVLMRLTDVFLSFPTIYLLLVLAAFVQPSVLSITLIVGATAWMEVARIVRAQFLALKEQDFVLAARALGATAPRIMGRELLPNGIGPIIVAATLQVANAILAESYISFLGYGIQPPQASWGIMLNNAQDFFTRAPWLAVFPGVAITLAVLAFNFIGDGLRDAFDPRQRVG</sequence>
<evidence type="ECO:0000256" key="1">
    <source>
        <dbReference type="ARBA" id="ARBA00004651"/>
    </source>
</evidence>
<dbReference type="Pfam" id="PF00528">
    <property type="entry name" value="BPD_transp_1"/>
    <property type="match status" value="1"/>
</dbReference>
<feature type="transmembrane region" description="Helical" evidence="7">
    <location>
        <begin position="146"/>
        <end position="173"/>
    </location>
</feature>
<organism evidence="9">
    <name type="scientific">uncultured Thermomicrobiales bacterium</name>
    <dbReference type="NCBI Taxonomy" id="1645740"/>
    <lineage>
        <taxon>Bacteria</taxon>
        <taxon>Pseudomonadati</taxon>
        <taxon>Thermomicrobiota</taxon>
        <taxon>Thermomicrobia</taxon>
        <taxon>Thermomicrobiales</taxon>
        <taxon>environmental samples</taxon>
    </lineage>
</organism>
<dbReference type="GO" id="GO:0005886">
    <property type="term" value="C:plasma membrane"/>
    <property type="evidence" value="ECO:0007669"/>
    <property type="project" value="UniProtKB-SubCell"/>
</dbReference>
<dbReference type="InterPro" id="IPR050366">
    <property type="entry name" value="BP-dependent_transpt_permease"/>
</dbReference>
<dbReference type="EMBL" id="CADCWF010000364">
    <property type="protein sequence ID" value="CAA9583478.1"/>
    <property type="molecule type" value="Genomic_DNA"/>
</dbReference>
<dbReference type="PROSITE" id="PS50928">
    <property type="entry name" value="ABC_TM1"/>
    <property type="match status" value="1"/>
</dbReference>
<evidence type="ECO:0000256" key="4">
    <source>
        <dbReference type="ARBA" id="ARBA00022692"/>
    </source>
</evidence>
<evidence type="ECO:0000256" key="2">
    <source>
        <dbReference type="ARBA" id="ARBA00022448"/>
    </source>
</evidence>
<proteinExistence type="inferred from homology"/>
<dbReference type="AlphaFoldDB" id="A0A6J4VMV6"/>
<dbReference type="InterPro" id="IPR000515">
    <property type="entry name" value="MetI-like"/>
</dbReference>
<dbReference type="InterPro" id="IPR035906">
    <property type="entry name" value="MetI-like_sf"/>
</dbReference>
<dbReference type="CDD" id="cd06261">
    <property type="entry name" value="TM_PBP2"/>
    <property type="match status" value="1"/>
</dbReference>
<dbReference type="SUPFAM" id="SSF161098">
    <property type="entry name" value="MetI-like"/>
    <property type="match status" value="1"/>
</dbReference>
<comment type="similarity">
    <text evidence="7">Belongs to the binding-protein-dependent transport system permease family.</text>
</comment>
<keyword evidence="6 7" id="KW-0472">Membrane</keyword>
<dbReference type="Pfam" id="PF12911">
    <property type="entry name" value="OppC_N"/>
    <property type="match status" value="1"/>
</dbReference>
<keyword evidence="5 7" id="KW-1133">Transmembrane helix</keyword>
<keyword evidence="2 7" id="KW-0813">Transport</keyword>
<keyword evidence="3" id="KW-1003">Cell membrane</keyword>
<name>A0A6J4VMV6_9BACT</name>
<feature type="domain" description="ABC transmembrane type-1" evidence="8">
    <location>
        <begin position="97"/>
        <end position="286"/>
    </location>
</feature>
<reference evidence="9" key="1">
    <citation type="submission" date="2020-02" db="EMBL/GenBank/DDBJ databases">
        <authorList>
            <person name="Meier V. D."/>
        </authorList>
    </citation>
    <scope>NUCLEOTIDE SEQUENCE</scope>
    <source>
        <strain evidence="9">AVDCRST_MAG59</strain>
    </source>
</reference>
<accession>A0A6J4VMV6</accession>
<gene>
    <name evidence="9" type="ORF">AVDCRST_MAG59-5127</name>
</gene>
<dbReference type="PANTHER" id="PTHR43386">
    <property type="entry name" value="OLIGOPEPTIDE TRANSPORT SYSTEM PERMEASE PROTEIN APPC"/>
    <property type="match status" value="1"/>
</dbReference>
<evidence type="ECO:0000259" key="8">
    <source>
        <dbReference type="PROSITE" id="PS50928"/>
    </source>
</evidence>
<evidence type="ECO:0000256" key="6">
    <source>
        <dbReference type="ARBA" id="ARBA00023136"/>
    </source>
</evidence>
<comment type="subcellular location">
    <subcellularLocation>
        <location evidence="1 7">Cell membrane</location>
        <topology evidence="1 7">Multi-pass membrane protein</topology>
    </subcellularLocation>
</comment>